<dbReference type="EMBL" id="KN835225">
    <property type="protein sequence ID" value="KIK42967.1"/>
    <property type="molecule type" value="Genomic_DNA"/>
</dbReference>
<proteinExistence type="predicted"/>
<dbReference type="InParanoid" id="A0A0D0B9I9"/>
<reference evidence="1 2" key="1">
    <citation type="submission" date="2014-04" db="EMBL/GenBank/DDBJ databases">
        <authorList>
            <consortium name="DOE Joint Genome Institute"/>
            <person name="Kuo A."/>
            <person name="Ruytinx J."/>
            <person name="Rineau F."/>
            <person name="Colpaert J."/>
            <person name="Kohler A."/>
            <person name="Nagy L.G."/>
            <person name="Floudas D."/>
            <person name="Copeland A."/>
            <person name="Barry K.W."/>
            <person name="Cichocki N."/>
            <person name="Veneault-Fourrey C."/>
            <person name="LaButti K."/>
            <person name="Lindquist E.A."/>
            <person name="Lipzen A."/>
            <person name="Lundell T."/>
            <person name="Morin E."/>
            <person name="Murat C."/>
            <person name="Sun H."/>
            <person name="Tunlid A."/>
            <person name="Henrissat B."/>
            <person name="Grigoriev I.V."/>
            <person name="Hibbett D.S."/>
            <person name="Martin F."/>
            <person name="Nordberg H.P."/>
            <person name="Cantor M.N."/>
            <person name="Hua S.X."/>
        </authorList>
    </citation>
    <scope>NUCLEOTIDE SEQUENCE [LARGE SCALE GENOMIC DNA]</scope>
    <source>
        <strain evidence="1 2">UH-Slu-Lm8-n1</strain>
    </source>
</reference>
<evidence type="ECO:0000313" key="1">
    <source>
        <dbReference type="EMBL" id="KIK42967.1"/>
    </source>
</evidence>
<dbReference type="OrthoDB" id="2686506at2759"/>
<dbReference type="HOGENOM" id="CLU_1143183_0_0_1"/>
<gene>
    <name evidence="1" type="ORF">CY34DRAFT_12058</name>
</gene>
<dbReference type="Proteomes" id="UP000054485">
    <property type="component" value="Unassembled WGS sequence"/>
</dbReference>
<organism evidence="1 2">
    <name type="scientific">Suillus luteus UH-Slu-Lm8-n1</name>
    <dbReference type="NCBI Taxonomy" id="930992"/>
    <lineage>
        <taxon>Eukaryota</taxon>
        <taxon>Fungi</taxon>
        <taxon>Dikarya</taxon>
        <taxon>Basidiomycota</taxon>
        <taxon>Agaricomycotina</taxon>
        <taxon>Agaricomycetes</taxon>
        <taxon>Agaricomycetidae</taxon>
        <taxon>Boletales</taxon>
        <taxon>Suillineae</taxon>
        <taxon>Suillaceae</taxon>
        <taxon>Suillus</taxon>
    </lineage>
</organism>
<keyword evidence="2" id="KW-1185">Reference proteome</keyword>
<sequence length="243" mass="27363">MYETGFVRVSVKRRIMRFILTADVMAGIDDSGMALVSVAISEAASVPGINATIKTTTNQRQQIMMTWNNVFWKLLAIMRSCLALGYNLYPPVGSNITPEQFQGRVIAALINNSANPMVFMRRFTADADRNIALLDGVLDNPLIFHVTIHFIWCSDFSIYEFFAPVTSDQLQQVKYAISAIGAVVKLVLHEHLPHPPVIIPFTQLDGKDTFHKIIRYIDGLDDVEKLIFDHQRSHMLNVGDLQL</sequence>
<evidence type="ECO:0000313" key="2">
    <source>
        <dbReference type="Proteomes" id="UP000054485"/>
    </source>
</evidence>
<name>A0A0D0B9I9_9AGAM</name>
<accession>A0A0D0B9I9</accession>
<reference evidence="2" key="2">
    <citation type="submission" date="2015-01" db="EMBL/GenBank/DDBJ databases">
        <title>Evolutionary Origins and Diversification of the Mycorrhizal Mutualists.</title>
        <authorList>
            <consortium name="DOE Joint Genome Institute"/>
            <consortium name="Mycorrhizal Genomics Consortium"/>
            <person name="Kohler A."/>
            <person name="Kuo A."/>
            <person name="Nagy L.G."/>
            <person name="Floudas D."/>
            <person name="Copeland A."/>
            <person name="Barry K.W."/>
            <person name="Cichocki N."/>
            <person name="Veneault-Fourrey C."/>
            <person name="LaButti K."/>
            <person name="Lindquist E.A."/>
            <person name="Lipzen A."/>
            <person name="Lundell T."/>
            <person name="Morin E."/>
            <person name="Murat C."/>
            <person name="Riley R."/>
            <person name="Ohm R."/>
            <person name="Sun H."/>
            <person name="Tunlid A."/>
            <person name="Henrissat B."/>
            <person name="Grigoriev I.V."/>
            <person name="Hibbett D.S."/>
            <person name="Martin F."/>
        </authorList>
    </citation>
    <scope>NUCLEOTIDE SEQUENCE [LARGE SCALE GENOMIC DNA]</scope>
    <source>
        <strain evidence="2">UH-Slu-Lm8-n1</strain>
    </source>
</reference>
<protein>
    <submittedName>
        <fullName evidence="1">Uncharacterized protein</fullName>
    </submittedName>
</protein>
<dbReference type="AlphaFoldDB" id="A0A0D0B9I9"/>